<dbReference type="EMBL" id="OW240916">
    <property type="protein sequence ID" value="CAH2292963.1"/>
    <property type="molecule type" value="Genomic_DNA"/>
</dbReference>
<proteinExistence type="predicted"/>
<protein>
    <submittedName>
        <fullName evidence="1">Uncharacterized protein</fullName>
    </submittedName>
</protein>
<dbReference type="PANTHER" id="PTHR31635:SF196">
    <property type="entry name" value="REVERSE TRANSCRIPTASE DOMAIN-CONTAINING PROTEIN-RELATED"/>
    <property type="match status" value="1"/>
</dbReference>
<reference evidence="1" key="1">
    <citation type="submission" date="2022-03" db="EMBL/GenBank/DDBJ databases">
        <authorList>
            <person name="Alioto T."/>
            <person name="Alioto T."/>
            <person name="Gomez Garrido J."/>
        </authorList>
    </citation>
    <scope>NUCLEOTIDE SEQUENCE</scope>
</reference>
<gene>
    <name evidence="1" type="ORF">PECUL_23A043825</name>
</gene>
<evidence type="ECO:0000313" key="2">
    <source>
        <dbReference type="Proteomes" id="UP001295444"/>
    </source>
</evidence>
<keyword evidence="2" id="KW-1185">Reference proteome</keyword>
<organism evidence="1 2">
    <name type="scientific">Pelobates cultripes</name>
    <name type="common">Western spadefoot toad</name>
    <dbReference type="NCBI Taxonomy" id="61616"/>
    <lineage>
        <taxon>Eukaryota</taxon>
        <taxon>Metazoa</taxon>
        <taxon>Chordata</taxon>
        <taxon>Craniata</taxon>
        <taxon>Vertebrata</taxon>
        <taxon>Euteleostomi</taxon>
        <taxon>Amphibia</taxon>
        <taxon>Batrachia</taxon>
        <taxon>Anura</taxon>
        <taxon>Pelobatoidea</taxon>
        <taxon>Pelobatidae</taxon>
        <taxon>Pelobates</taxon>
    </lineage>
</organism>
<name>A0AAD1W8P3_PELCU</name>
<dbReference type="AlphaFoldDB" id="A0AAD1W8P3"/>
<sequence length="141" mass="15914">MDTLLARSLRARPKHAHITTIKDSRGHTKTAPAEIATVFTDFYKTLYNHFPQDNNNTPDLLEALHTHLNKLNLTKLHPTAKTTLGNEITADEIGRAITRLKGHKAPRPDGFEGGYYKTYRLELTPHMLKWYNHLMGVGGAT</sequence>
<dbReference type="PANTHER" id="PTHR31635">
    <property type="entry name" value="REVERSE TRANSCRIPTASE DOMAIN-CONTAINING PROTEIN-RELATED"/>
    <property type="match status" value="1"/>
</dbReference>
<evidence type="ECO:0000313" key="1">
    <source>
        <dbReference type="EMBL" id="CAH2292963.1"/>
    </source>
</evidence>
<accession>A0AAD1W8P3</accession>
<dbReference type="Proteomes" id="UP001295444">
    <property type="component" value="Chromosome 05"/>
</dbReference>